<dbReference type="AlphaFoldDB" id="A0A8F9XLT2"/>
<gene>
    <name evidence="1" type="ORF">K0B96_01630</name>
</gene>
<name>A0A8F9XLT2_9BACT</name>
<dbReference type="RefSeq" id="WP_220163095.1">
    <property type="nucleotide sequence ID" value="NZ_CP080507.1"/>
</dbReference>
<accession>A0A8F9XLT2</accession>
<protein>
    <submittedName>
        <fullName evidence="1">Uncharacterized protein</fullName>
    </submittedName>
</protein>
<sequence length="80" mass="8780">MVTPAEENFKTYKIAEKKALEIVAAMKSVNIKKTDIEVALLVAVFELHKDSLSPETIGAIVQGHLKQIIPFYSAKAKPAN</sequence>
<reference evidence="1" key="1">
    <citation type="submission" date="2021-08" db="EMBL/GenBank/DDBJ databases">
        <title>Genome of a novel bacterium of the phylum Verrucomicrobia, Oleiharenicola sp. KSB-15.</title>
        <authorList>
            <person name="Chung J.-H."/>
            <person name="Ahn J.-H."/>
            <person name="Yoon Y."/>
            <person name="Kim D.-Y."/>
            <person name="An S.-H."/>
            <person name="Park I."/>
            <person name="Yeon J."/>
        </authorList>
    </citation>
    <scope>NUCLEOTIDE SEQUENCE</scope>
    <source>
        <strain evidence="1">KSB-15</strain>
    </source>
</reference>
<organism evidence="1 2">
    <name type="scientific">Horticoccus luteus</name>
    <dbReference type="NCBI Taxonomy" id="2862869"/>
    <lineage>
        <taxon>Bacteria</taxon>
        <taxon>Pseudomonadati</taxon>
        <taxon>Verrucomicrobiota</taxon>
        <taxon>Opitutia</taxon>
        <taxon>Opitutales</taxon>
        <taxon>Opitutaceae</taxon>
        <taxon>Horticoccus</taxon>
    </lineage>
</organism>
<proteinExistence type="predicted"/>
<dbReference type="KEGG" id="ole:K0B96_01630"/>
<evidence type="ECO:0000313" key="2">
    <source>
        <dbReference type="Proteomes" id="UP000825051"/>
    </source>
</evidence>
<evidence type="ECO:0000313" key="1">
    <source>
        <dbReference type="EMBL" id="QYM79344.1"/>
    </source>
</evidence>
<keyword evidence="2" id="KW-1185">Reference proteome</keyword>
<dbReference type="Proteomes" id="UP000825051">
    <property type="component" value="Chromosome"/>
</dbReference>
<dbReference type="EMBL" id="CP080507">
    <property type="protein sequence ID" value="QYM79344.1"/>
    <property type="molecule type" value="Genomic_DNA"/>
</dbReference>